<gene>
    <name evidence="2" type="ORF">NCTC12410_01816</name>
</gene>
<evidence type="ECO:0000313" key="3">
    <source>
        <dbReference type="Proteomes" id="UP000254841"/>
    </source>
</evidence>
<dbReference type="OrthoDB" id="5422143at2"/>
<keyword evidence="1" id="KW-0732">Signal</keyword>
<sequence>MTNHNNRALSRALSIVASLYLASACTLMAAKSKPAPDLEQASTQQEDTNVAIVETPAYENPAVVSVPEQDVLEIEAVGIGVAPNESCSPAQAVALAKRAAIIDAYRHLGEQMYGIKLNANDTVQNMMLKNSSIKTKLNALIRGAKVRESACEQGICQVTMELRLDGRVWAKVLGI</sequence>
<feature type="signal peptide" evidence="1">
    <location>
        <begin position="1"/>
        <end position="29"/>
    </location>
</feature>
<evidence type="ECO:0000256" key="1">
    <source>
        <dbReference type="SAM" id="SignalP"/>
    </source>
</evidence>
<organism evidence="2 3">
    <name type="scientific">Helicobacter canis</name>
    <dbReference type="NCBI Taxonomy" id="29419"/>
    <lineage>
        <taxon>Bacteria</taxon>
        <taxon>Pseudomonadati</taxon>
        <taxon>Campylobacterota</taxon>
        <taxon>Epsilonproteobacteria</taxon>
        <taxon>Campylobacterales</taxon>
        <taxon>Helicobacteraceae</taxon>
        <taxon>Helicobacter</taxon>
    </lineage>
</organism>
<dbReference type="RefSeq" id="WP_115012157.1">
    <property type="nucleotide sequence ID" value="NZ_UGHV01000001.1"/>
</dbReference>
<reference evidence="2 3" key="1">
    <citation type="submission" date="2018-06" db="EMBL/GenBank/DDBJ databases">
        <authorList>
            <consortium name="Pathogen Informatics"/>
            <person name="Doyle S."/>
        </authorList>
    </citation>
    <scope>NUCLEOTIDE SEQUENCE [LARGE SCALE GENOMIC DNA]</scope>
    <source>
        <strain evidence="2 3">NCTC12410</strain>
    </source>
</reference>
<name>A0A377J683_9HELI</name>
<protein>
    <submittedName>
        <fullName evidence="2">Lipoprotein required for motility</fullName>
    </submittedName>
</protein>
<evidence type="ECO:0000313" key="2">
    <source>
        <dbReference type="EMBL" id="STO97971.1"/>
    </source>
</evidence>
<keyword evidence="2" id="KW-0449">Lipoprotein</keyword>
<dbReference type="AlphaFoldDB" id="A0A377J683"/>
<dbReference type="PROSITE" id="PS51257">
    <property type="entry name" value="PROKAR_LIPOPROTEIN"/>
    <property type="match status" value="1"/>
</dbReference>
<dbReference type="EMBL" id="UGHV01000001">
    <property type="protein sequence ID" value="STO97971.1"/>
    <property type="molecule type" value="Genomic_DNA"/>
</dbReference>
<accession>A0A377J683</accession>
<proteinExistence type="predicted"/>
<feature type="chain" id="PRO_5016886343" evidence="1">
    <location>
        <begin position="30"/>
        <end position="175"/>
    </location>
</feature>
<dbReference type="Proteomes" id="UP000254841">
    <property type="component" value="Unassembled WGS sequence"/>
</dbReference>